<dbReference type="GO" id="GO:0004222">
    <property type="term" value="F:metalloendopeptidase activity"/>
    <property type="evidence" value="ECO:0007669"/>
    <property type="project" value="TreeGrafter"/>
</dbReference>
<dbReference type="CDD" id="cd12797">
    <property type="entry name" value="M23_peptidase"/>
    <property type="match status" value="1"/>
</dbReference>
<dbReference type="InterPro" id="IPR011055">
    <property type="entry name" value="Dup_hybrid_motif"/>
</dbReference>
<keyword evidence="3" id="KW-0732">Signal</keyword>
<dbReference type="SUPFAM" id="SSF51261">
    <property type="entry name" value="Duplicated hybrid motif"/>
    <property type="match status" value="1"/>
</dbReference>
<feature type="chain" id="PRO_5002637868" evidence="3">
    <location>
        <begin position="34"/>
        <end position="417"/>
    </location>
</feature>
<dbReference type="eggNOG" id="COG4942">
    <property type="taxonomic scope" value="Bacteria"/>
</dbReference>
<keyword evidence="6" id="KW-1185">Reference proteome</keyword>
<reference evidence="5 6" key="1">
    <citation type="submission" date="2007-01" db="EMBL/GenBank/DDBJ databases">
        <title>Complete sequence of Psychromonas ingrahamii 37.</title>
        <authorList>
            <consortium name="US DOE Joint Genome Institute"/>
            <person name="Copeland A."/>
            <person name="Lucas S."/>
            <person name="Lapidus A."/>
            <person name="Barry K."/>
            <person name="Detter J.C."/>
            <person name="Glavina del Rio T."/>
            <person name="Hammon N."/>
            <person name="Israni S."/>
            <person name="Dalin E."/>
            <person name="Tice H."/>
            <person name="Pitluck S."/>
            <person name="Thompson L.S."/>
            <person name="Brettin T."/>
            <person name="Bruce D."/>
            <person name="Han C."/>
            <person name="Tapia R."/>
            <person name="Schmutz J."/>
            <person name="Larimer F."/>
            <person name="Land M."/>
            <person name="Hauser L."/>
            <person name="Kyrpides N."/>
            <person name="Ivanova N."/>
            <person name="Staley J."/>
            <person name="Richardson P."/>
        </authorList>
    </citation>
    <scope>NUCLEOTIDE SEQUENCE [LARGE SCALE GENOMIC DNA]</scope>
    <source>
        <strain evidence="5 6">37</strain>
    </source>
</reference>
<dbReference type="RefSeq" id="WP_011771451.1">
    <property type="nucleotide sequence ID" value="NC_008709.1"/>
</dbReference>
<feature type="compositionally biased region" description="Basic and acidic residues" evidence="2">
    <location>
        <begin position="240"/>
        <end position="251"/>
    </location>
</feature>
<feature type="region of interest" description="Disordered" evidence="2">
    <location>
        <begin position="240"/>
        <end position="277"/>
    </location>
</feature>
<dbReference type="PANTHER" id="PTHR21666:SF270">
    <property type="entry name" value="MUREIN HYDROLASE ACTIVATOR ENVC"/>
    <property type="match status" value="1"/>
</dbReference>
<dbReference type="Pfam" id="PF01551">
    <property type="entry name" value="Peptidase_M23"/>
    <property type="match status" value="1"/>
</dbReference>
<dbReference type="HOGENOM" id="CLU_029425_4_0_6"/>
<dbReference type="EMBL" id="CP000510">
    <property type="protein sequence ID" value="ABM04899.1"/>
    <property type="molecule type" value="Genomic_DNA"/>
</dbReference>
<evidence type="ECO:0000259" key="4">
    <source>
        <dbReference type="Pfam" id="PF01551"/>
    </source>
</evidence>
<dbReference type="KEGG" id="pin:Ping_3212"/>
<dbReference type="AlphaFoldDB" id="A1SZI4"/>
<name>A1SZI4_PSYIN</name>
<feature type="compositionally biased region" description="Basic residues" evidence="2">
    <location>
        <begin position="253"/>
        <end position="264"/>
    </location>
</feature>
<dbReference type="Proteomes" id="UP000000639">
    <property type="component" value="Chromosome"/>
</dbReference>
<dbReference type="FunFam" id="2.70.70.10:FF:000003">
    <property type="entry name" value="Murein hydrolase activator EnvC"/>
    <property type="match status" value="1"/>
</dbReference>
<proteinExistence type="predicted"/>
<feature type="coiled-coil region" evidence="1">
    <location>
        <begin position="51"/>
        <end position="106"/>
    </location>
</feature>
<dbReference type="STRING" id="357804.Ping_3212"/>
<dbReference type="Gene3D" id="2.70.70.10">
    <property type="entry name" value="Glucose Permease (Domain IIA)"/>
    <property type="match status" value="1"/>
</dbReference>
<dbReference type="OrthoDB" id="9784703at2"/>
<dbReference type="InterPro" id="IPR016047">
    <property type="entry name" value="M23ase_b-sheet_dom"/>
</dbReference>
<feature type="domain" description="M23ase beta-sheet core" evidence="4">
    <location>
        <begin position="315"/>
        <end position="408"/>
    </location>
</feature>
<evidence type="ECO:0000256" key="3">
    <source>
        <dbReference type="SAM" id="SignalP"/>
    </source>
</evidence>
<evidence type="ECO:0000256" key="1">
    <source>
        <dbReference type="SAM" id="Coils"/>
    </source>
</evidence>
<dbReference type="Gene3D" id="6.10.250.3150">
    <property type="match status" value="1"/>
</dbReference>
<evidence type="ECO:0000313" key="5">
    <source>
        <dbReference type="EMBL" id="ABM04899.1"/>
    </source>
</evidence>
<gene>
    <name evidence="5" type="ordered locus">Ping_3212</name>
</gene>
<protein>
    <submittedName>
        <fullName evidence="5">Peptidase M23B</fullName>
    </submittedName>
</protein>
<organism evidence="5 6">
    <name type="scientific">Psychromonas ingrahamii (strain DSM 17664 / CCUG 51855 / 37)</name>
    <dbReference type="NCBI Taxonomy" id="357804"/>
    <lineage>
        <taxon>Bacteria</taxon>
        <taxon>Pseudomonadati</taxon>
        <taxon>Pseudomonadota</taxon>
        <taxon>Gammaproteobacteria</taxon>
        <taxon>Alteromonadales</taxon>
        <taxon>Psychromonadaceae</taxon>
        <taxon>Psychromonas</taxon>
    </lineage>
</organism>
<feature type="signal peptide" evidence="3">
    <location>
        <begin position="1"/>
        <end position="33"/>
    </location>
</feature>
<feature type="compositionally biased region" description="Basic and acidic residues" evidence="2">
    <location>
        <begin position="265"/>
        <end position="277"/>
    </location>
</feature>
<evidence type="ECO:0000313" key="6">
    <source>
        <dbReference type="Proteomes" id="UP000000639"/>
    </source>
</evidence>
<evidence type="ECO:0000256" key="2">
    <source>
        <dbReference type="SAM" id="MobiDB-lite"/>
    </source>
</evidence>
<accession>A1SZI4</accession>
<keyword evidence="1" id="KW-0175">Coiled coil</keyword>
<sequence>MTNTNLSKKKRISAVLVNCFLLCFILSIQSSFAADKLATIELQIKTAKGAQNKQTKQQKLLEKLVANAEKETAIATLKVQQTKETIQLENSRLKQLIEQTAILEEDKIKQQKLLEQQLISSYMTGQTDLIKLILNQEDISKIIRAKSYYQYLNKARLESINALYETQQQLENNKSAQADSLLALTGLYERQKVSAEALLEQRAERSKALKELNQDLNYQYALLAQLGDQAQNLKEKLRKQSEARQKRELAAKAKAKAKALKNRQSKSEEKTNSNIAKGKEETYSNIAKQLGQLNWPIQGEVLSRFGSQRSGQVTWKGITIEANEGEKVQAVASGRVLFAGYFKGYGMVLALDHSDGYISLYGYNQTLLQETGDLVLQGDTIALAGHSGGQDNNSLYFELSHKGTAKDPLLWLKKKHN</sequence>
<dbReference type="PANTHER" id="PTHR21666">
    <property type="entry name" value="PEPTIDASE-RELATED"/>
    <property type="match status" value="1"/>
</dbReference>
<dbReference type="InterPro" id="IPR050570">
    <property type="entry name" value="Cell_wall_metabolism_enzyme"/>
</dbReference>